<dbReference type="Pfam" id="PF07980">
    <property type="entry name" value="SusD_RagB"/>
    <property type="match status" value="1"/>
</dbReference>
<accession>A0ABW5LJC3</accession>
<dbReference type="CDD" id="cd08977">
    <property type="entry name" value="SusD"/>
    <property type="match status" value="1"/>
</dbReference>
<evidence type="ECO:0000256" key="2">
    <source>
        <dbReference type="ARBA" id="ARBA00006275"/>
    </source>
</evidence>
<feature type="domain" description="SusD-like N-terminal" evidence="7">
    <location>
        <begin position="91"/>
        <end position="217"/>
    </location>
</feature>
<comment type="caution">
    <text evidence="8">The sequence shown here is derived from an EMBL/GenBank/DDBJ whole genome shotgun (WGS) entry which is preliminary data.</text>
</comment>
<evidence type="ECO:0000256" key="5">
    <source>
        <dbReference type="ARBA" id="ARBA00023237"/>
    </source>
</evidence>
<evidence type="ECO:0000256" key="4">
    <source>
        <dbReference type="ARBA" id="ARBA00023136"/>
    </source>
</evidence>
<evidence type="ECO:0000256" key="3">
    <source>
        <dbReference type="ARBA" id="ARBA00022729"/>
    </source>
</evidence>
<keyword evidence="5" id="KW-0998">Cell outer membrane</keyword>
<evidence type="ECO:0000259" key="7">
    <source>
        <dbReference type="Pfam" id="PF14322"/>
    </source>
</evidence>
<reference evidence="9" key="1">
    <citation type="journal article" date="2019" name="Int. J. Syst. Evol. Microbiol.">
        <title>The Global Catalogue of Microorganisms (GCM) 10K type strain sequencing project: providing services to taxonomists for standard genome sequencing and annotation.</title>
        <authorList>
            <consortium name="The Broad Institute Genomics Platform"/>
            <consortium name="The Broad Institute Genome Sequencing Center for Infectious Disease"/>
            <person name="Wu L."/>
            <person name="Ma J."/>
        </authorList>
    </citation>
    <scope>NUCLEOTIDE SEQUENCE [LARGE SCALE GENOMIC DNA]</scope>
    <source>
        <strain evidence="9">KCTC 52274</strain>
    </source>
</reference>
<keyword evidence="4" id="KW-0472">Membrane</keyword>
<evidence type="ECO:0000313" key="9">
    <source>
        <dbReference type="Proteomes" id="UP001597319"/>
    </source>
</evidence>
<dbReference type="InterPro" id="IPR033985">
    <property type="entry name" value="SusD-like_N"/>
</dbReference>
<feature type="domain" description="RagB/SusD" evidence="6">
    <location>
        <begin position="345"/>
        <end position="500"/>
    </location>
</feature>
<dbReference type="EMBL" id="JBHULE010000019">
    <property type="protein sequence ID" value="MFD2563916.1"/>
    <property type="molecule type" value="Genomic_DNA"/>
</dbReference>
<proteinExistence type="inferred from homology"/>
<dbReference type="Pfam" id="PF14322">
    <property type="entry name" value="SusD-like_3"/>
    <property type="match status" value="1"/>
</dbReference>
<dbReference type="Gene3D" id="1.25.40.390">
    <property type="match status" value="1"/>
</dbReference>
<dbReference type="PROSITE" id="PS51257">
    <property type="entry name" value="PROKAR_LIPOPROTEIN"/>
    <property type="match status" value="1"/>
</dbReference>
<name>A0ABW5LJC3_9FLAO</name>
<keyword evidence="9" id="KW-1185">Reference proteome</keyword>
<evidence type="ECO:0000259" key="6">
    <source>
        <dbReference type="Pfam" id="PF07980"/>
    </source>
</evidence>
<sequence>MKKIIFTLVIATIMIGCTDLEEEPIGVLAPESFFNTTDDLQAAVNGSYSYIASEEFWGRKLTLSLLLRGDMVTIGDMTTSGRRIEVDEFRLNGDNGMITNFWPRSYAIIGSANYAIEGAASVQASNEVKNAIVAQARFVRAFTYYHLVRTFGEIPYIDFAVREAETLSSISKTPVDEIYQNIIEDLEYAKTWLPDQQPFRSMPSKGTAASYLASVHLTIGNWQDAYDEATFVINNKGRFGYDLEADFQDLFDATKADGLVEHIFAIDFKGADATSNISRDYLASVTGMRGPANEGWSVAVPTVAVFDSFDDSDYRKAVSFDTEAVFDGVLVPWQDFGTANRGVSRPHIAKYYRFPGTAGNNNRDSDHNYGAMRYAEVLLIAAEASNELSGPTGEAVDYVNQIRARARNAAGTMNSFPEDINAGLSKDAFRDVILEERRIELAFEFKRWYDIKRLNLGMEVFGPTSLEPQPNFDATRDYLFPLPNDELGRNPNLLPQNPGY</sequence>
<dbReference type="Proteomes" id="UP001597319">
    <property type="component" value="Unassembled WGS sequence"/>
</dbReference>
<organism evidence="8 9">
    <name type="scientific">Aquimarina rubra</name>
    <dbReference type="NCBI Taxonomy" id="1920033"/>
    <lineage>
        <taxon>Bacteria</taxon>
        <taxon>Pseudomonadati</taxon>
        <taxon>Bacteroidota</taxon>
        <taxon>Flavobacteriia</taxon>
        <taxon>Flavobacteriales</taxon>
        <taxon>Flavobacteriaceae</taxon>
        <taxon>Aquimarina</taxon>
    </lineage>
</organism>
<gene>
    <name evidence="8" type="ORF">ACFSR1_14645</name>
</gene>
<protein>
    <submittedName>
        <fullName evidence="8">RagB/SusD family nutrient uptake outer membrane protein</fullName>
    </submittedName>
</protein>
<evidence type="ECO:0000313" key="8">
    <source>
        <dbReference type="EMBL" id="MFD2563916.1"/>
    </source>
</evidence>
<dbReference type="InterPro" id="IPR011990">
    <property type="entry name" value="TPR-like_helical_dom_sf"/>
</dbReference>
<evidence type="ECO:0000256" key="1">
    <source>
        <dbReference type="ARBA" id="ARBA00004442"/>
    </source>
</evidence>
<keyword evidence="3" id="KW-0732">Signal</keyword>
<comment type="similarity">
    <text evidence="2">Belongs to the SusD family.</text>
</comment>
<dbReference type="InterPro" id="IPR012944">
    <property type="entry name" value="SusD_RagB_dom"/>
</dbReference>
<comment type="subcellular location">
    <subcellularLocation>
        <location evidence="1">Cell outer membrane</location>
    </subcellularLocation>
</comment>
<dbReference type="SUPFAM" id="SSF48452">
    <property type="entry name" value="TPR-like"/>
    <property type="match status" value="1"/>
</dbReference>
<dbReference type="RefSeq" id="WP_378293736.1">
    <property type="nucleotide sequence ID" value="NZ_JBHULE010000019.1"/>
</dbReference>